<organism evidence="2 3">
    <name type="scientific">Petrimonas mucosa</name>
    <dbReference type="NCBI Taxonomy" id="1642646"/>
    <lineage>
        <taxon>Bacteria</taxon>
        <taxon>Pseudomonadati</taxon>
        <taxon>Bacteroidota</taxon>
        <taxon>Bacteroidia</taxon>
        <taxon>Bacteroidales</taxon>
        <taxon>Dysgonomonadaceae</taxon>
        <taxon>Petrimonas</taxon>
    </lineage>
</organism>
<evidence type="ECO:0000313" key="2">
    <source>
        <dbReference type="EMBL" id="SCM56751.1"/>
    </source>
</evidence>
<evidence type="ECO:0008006" key="4">
    <source>
        <dbReference type="Google" id="ProtNLM"/>
    </source>
</evidence>
<keyword evidence="1" id="KW-0732">Signal</keyword>
<gene>
    <name evidence="2" type="ORF">ING2E5A_1031</name>
</gene>
<dbReference type="STRING" id="1642646.ING2E5A_1031"/>
<evidence type="ECO:0000313" key="3">
    <source>
        <dbReference type="Proteomes" id="UP000178485"/>
    </source>
</evidence>
<feature type="signal peptide" evidence="1">
    <location>
        <begin position="1"/>
        <end position="23"/>
    </location>
</feature>
<dbReference type="AlphaFoldDB" id="A0A1G4G5P3"/>
<dbReference type="KEGG" id="pmuc:ING2E5A_1031"/>
<protein>
    <recommendedName>
        <fullName evidence="4">Lipoprotein</fullName>
    </recommendedName>
</protein>
<dbReference type="PROSITE" id="PS51257">
    <property type="entry name" value="PROKAR_LIPOPROTEIN"/>
    <property type="match status" value="1"/>
</dbReference>
<keyword evidence="3" id="KW-1185">Reference proteome</keyword>
<sequence length="234" mass="25958">MRKLILLFAVLVSGLFLTSCLEAGDSNLAGSGQLFYITQSEGTQIAHNGGFAMTSNEIKMQEPERWYLITWSWTTANGMLSSTVHNAITTDIEQIPYGLYLHEEAPEGSSTPINSFGMISGLPITGGFGDFLILQYSWAKKEGESVQVRLYNETMQQTAMDQFTLELRLEKSGTATGTTEKNEDAFAAIKMAQLRNLIDFNGQDYKDIQLKFNYLKGSSATPSSVTNTVRIYKQ</sequence>
<feature type="chain" id="PRO_5009603824" description="Lipoprotein" evidence="1">
    <location>
        <begin position="24"/>
        <end position="234"/>
    </location>
</feature>
<dbReference type="EMBL" id="LT608328">
    <property type="protein sequence ID" value="SCM56751.1"/>
    <property type="molecule type" value="Genomic_DNA"/>
</dbReference>
<accession>A0A1G4G5P3</accession>
<name>A0A1G4G5P3_9BACT</name>
<reference evidence="2 3" key="1">
    <citation type="submission" date="2016-08" db="EMBL/GenBank/DDBJ databases">
        <authorList>
            <person name="Seilhamer J.J."/>
        </authorList>
    </citation>
    <scope>NUCLEOTIDE SEQUENCE [LARGE SCALE GENOMIC DNA]</scope>
    <source>
        <strain evidence="2">ING2-E5A</strain>
    </source>
</reference>
<proteinExistence type="predicted"/>
<dbReference type="Proteomes" id="UP000178485">
    <property type="component" value="Chromosome i"/>
</dbReference>
<evidence type="ECO:0000256" key="1">
    <source>
        <dbReference type="SAM" id="SignalP"/>
    </source>
</evidence>
<dbReference type="RefSeq" id="WP_143102480.1">
    <property type="nucleotide sequence ID" value="NZ_JAQVII010000005.1"/>
</dbReference>